<accession>A0ACB5T554</accession>
<dbReference type="EMBL" id="BSXS01003470">
    <property type="protein sequence ID" value="GME81357.1"/>
    <property type="molecule type" value="Genomic_DNA"/>
</dbReference>
<keyword evidence="2" id="KW-1185">Reference proteome</keyword>
<name>A0ACB5T554_AMBMO</name>
<dbReference type="Proteomes" id="UP001165064">
    <property type="component" value="Unassembled WGS sequence"/>
</dbReference>
<protein>
    <submittedName>
        <fullName evidence="1">Unnamed protein product</fullName>
    </submittedName>
</protein>
<sequence length="110" mass="12542">MCAVCLREGGSIKQRYQGRNRRRHVWRATVEVEWFGVGETRGIFSSKCQMNIIITSHMSVSSLQQLQLQLTATSQNASFTINSSRRSSVVELEFQVLTAIMHAKAVRQRK</sequence>
<evidence type="ECO:0000313" key="2">
    <source>
        <dbReference type="Proteomes" id="UP001165064"/>
    </source>
</evidence>
<evidence type="ECO:0000313" key="1">
    <source>
        <dbReference type="EMBL" id="GME81357.1"/>
    </source>
</evidence>
<organism evidence="1 2">
    <name type="scientific">Ambrosiozyma monospora</name>
    <name type="common">Yeast</name>
    <name type="synonym">Endomycopsis monosporus</name>
    <dbReference type="NCBI Taxonomy" id="43982"/>
    <lineage>
        <taxon>Eukaryota</taxon>
        <taxon>Fungi</taxon>
        <taxon>Dikarya</taxon>
        <taxon>Ascomycota</taxon>
        <taxon>Saccharomycotina</taxon>
        <taxon>Pichiomycetes</taxon>
        <taxon>Pichiales</taxon>
        <taxon>Pichiaceae</taxon>
        <taxon>Ambrosiozyma</taxon>
    </lineage>
</organism>
<reference evidence="1" key="1">
    <citation type="submission" date="2023-04" db="EMBL/GenBank/DDBJ databases">
        <title>Ambrosiozyma monospora NBRC 10751.</title>
        <authorList>
            <person name="Ichikawa N."/>
            <person name="Sato H."/>
            <person name="Tonouchi N."/>
        </authorList>
    </citation>
    <scope>NUCLEOTIDE SEQUENCE</scope>
    <source>
        <strain evidence="1">NBRC 10751</strain>
    </source>
</reference>
<comment type="caution">
    <text evidence="1">The sequence shown here is derived from an EMBL/GenBank/DDBJ whole genome shotgun (WGS) entry which is preliminary data.</text>
</comment>
<proteinExistence type="predicted"/>
<gene>
    <name evidence="1" type="ORF">Amon02_000488700</name>
</gene>